<dbReference type="Gene3D" id="1.10.287.950">
    <property type="entry name" value="Methyl-accepting chemotaxis protein"/>
    <property type="match status" value="1"/>
</dbReference>
<reference evidence="2 3" key="1">
    <citation type="journal article" date="2015" name="Proc. Natl. Acad. Sci. U.S.A.">
        <title>The resurrection genome of Boea hygrometrica: A blueprint for survival of dehydration.</title>
        <authorList>
            <person name="Xiao L."/>
            <person name="Yang G."/>
            <person name="Zhang L."/>
            <person name="Yang X."/>
            <person name="Zhao S."/>
            <person name="Ji Z."/>
            <person name="Zhou Q."/>
            <person name="Hu M."/>
            <person name="Wang Y."/>
            <person name="Chen M."/>
            <person name="Xu Y."/>
            <person name="Jin H."/>
            <person name="Xiao X."/>
            <person name="Hu G."/>
            <person name="Bao F."/>
            <person name="Hu Y."/>
            <person name="Wan P."/>
            <person name="Li L."/>
            <person name="Deng X."/>
            <person name="Kuang T."/>
            <person name="Xiang C."/>
            <person name="Zhu J.K."/>
            <person name="Oliver M.J."/>
            <person name="He Y."/>
        </authorList>
    </citation>
    <scope>NUCLEOTIDE SEQUENCE [LARGE SCALE GENOMIC DNA]</scope>
    <source>
        <strain evidence="3">cv. XS01</strain>
    </source>
</reference>
<keyword evidence="3" id="KW-1185">Reference proteome</keyword>
<protein>
    <submittedName>
        <fullName evidence="2">Uncharacterized protein</fullName>
    </submittedName>
</protein>
<evidence type="ECO:0000313" key="2">
    <source>
        <dbReference type="EMBL" id="KZV23488.1"/>
    </source>
</evidence>
<dbReference type="OrthoDB" id="10044145at2759"/>
<dbReference type="Pfam" id="PF17823">
    <property type="entry name" value="DUF5585"/>
    <property type="match status" value="1"/>
</dbReference>
<dbReference type="EMBL" id="KV013498">
    <property type="protein sequence ID" value="KZV23488.1"/>
    <property type="molecule type" value="Genomic_DNA"/>
</dbReference>
<organism evidence="2 3">
    <name type="scientific">Dorcoceras hygrometricum</name>
    <dbReference type="NCBI Taxonomy" id="472368"/>
    <lineage>
        <taxon>Eukaryota</taxon>
        <taxon>Viridiplantae</taxon>
        <taxon>Streptophyta</taxon>
        <taxon>Embryophyta</taxon>
        <taxon>Tracheophyta</taxon>
        <taxon>Spermatophyta</taxon>
        <taxon>Magnoliopsida</taxon>
        <taxon>eudicotyledons</taxon>
        <taxon>Gunneridae</taxon>
        <taxon>Pentapetalae</taxon>
        <taxon>asterids</taxon>
        <taxon>lamiids</taxon>
        <taxon>Lamiales</taxon>
        <taxon>Gesneriaceae</taxon>
        <taxon>Didymocarpoideae</taxon>
        <taxon>Trichosporeae</taxon>
        <taxon>Loxocarpinae</taxon>
        <taxon>Dorcoceras</taxon>
    </lineage>
</organism>
<dbReference type="SUPFAM" id="SSF58104">
    <property type="entry name" value="Methyl-accepting chemotaxis protein (MCP) signaling domain"/>
    <property type="match status" value="1"/>
</dbReference>
<gene>
    <name evidence="2" type="ORF">F511_41209</name>
</gene>
<accession>A0A2Z7APU6</accession>
<dbReference type="InterPro" id="IPR041056">
    <property type="entry name" value="DUF5585"/>
</dbReference>
<proteinExistence type="predicted"/>
<feature type="compositionally biased region" description="Polar residues" evidence="1">
    <location>
        <begin position="147"/>
        <end position="162"/>
    </location>
</feature>
<dbReference type="Proteomes" id="UP000250235">
    <property type="component" value="Unassembled WGS sequence"/>
</dbReference>
<feature type="region of interest" description="Disordered" evidence="1">
    <location>
        <begin position="138"/>
        <end position="162"/>
    </location>
</feature>
<evidence type="ECO:0000313" key="3">
    <source>
        <dbReference type="Proteomes" id="UP000250235"/>
    </source>
</evidence>
<sequence length="426" mass="46607">MKYQQHKSSRSSQLMAFSSLRGGRYPLVLMATQSRRGESRVREPDNTPHFIFKNSILFGLYTTPNYYKVVELEIRFPMVPLLTKSDRTNSGNQNLKVSARIHNSALASNSHAHRQITLANRSRLRTDHAHRRWSSLVHQPAIAQTDRAPSNTGEQDQLTPELTSNSAHDRYEGHKQLSQNLFFAINLRLSRSCQTIRVQMLAGFTTEESKADTVEDQGLKRVNRIFGGITKEFGQKRRSSLQSTYLLEETEISNADVSIYVEEAGGSTRDVIITITRAVGTITEAVGTITEAVGTITEAVGTITEAVGTITEAVGTITEAVGTITEAVGTITEAVGTITEAVGTITEAVGTITEAVGTITEAVGTITEAVGTITRAVGIVQLGALHGNGKKRRISLDKRRTVLESNLRLYSNRGYIFEKNAIEEGS</sequence>
<evidence type="ECO:0000256" key="1">
    <source>
        <dbReference type="SAM" id="MobiDB-lite"/>
    </source>
</evidence>
<dbReference type="AlphaFoldDB" id="A0A2Z7APU6"/>
<name>A0A2Z7APU6_9LAMI</name>